<organism evidence="18 21">
    <name type="scientific">Marinomonas gallaica</name>
    <dbReference type="NCBI Taxonomy" id="1806667"/>
    <lineage>
        <taxon>Bacteria</taxon>
        <taxon>Pseudomonadati</taxon>
        <taxon>Pseudomonadota</taxon>
        <taxon>Gammaproteobacteria</taxon>
        <taxon>Oceanospirillales</taxon>
        <taxon>Oceanospirillaceae</taxon>
        <taxon>Marinomonas</taxon>
    </lineage>
</organism>
<accession>A0A1C3JPT8</accession>
<evidence type="ECO:0000256" key="9">
    <source>
        <dbReference type="ARBA" id="ARBA00023136"/>
    </source>
</evidence>
<evidence type="ECO:0000256" key="10">
    <source>
        <dbReference type="ARBA" id="ARBA00037177"/>
    </source>
</evidence>
<dbReference type="OrthoDB" id="9797674at2"/>
<evidence type="ECO:0000313" key="21">
    <source>
        <dbReference type="Proteomes" id="UP000092871"/>
    </source>
</evidence>
<evidence type="ECO:0000256" key="11">
    <source>
        <dbReference type="ARBA" id="ARBA00038280"/>
    </source>
</evidence>
<dbReference type="InterPro" id="IPR044751">
    <property type="entry name" value="Ion_transp-like_CBS"/>
</dbReference>
<feature type="domain" description="CBS" evidence="16">
    <location>
        <begin position="281"/>
        <end position="342"/>
    </location>
</feature>
<dbReference type="Pfam" id="PF00571">
    <property type="entry name" value="CBS"/>
    <property type="match status" value="1"/>
</dbReference>
<dbReference type="EMBL" id="FLRA01000006">
    <property type="protein sequence ID" value="SBT17039.1"/>
    <property type="molecule type" value="Genomic_DNA"/>
</dbReference>
<evidence type="ECO:0000256" key="5">
    <source>
        <dbReference type="ARBA" id="ARBA00022692"/>
    </source>
</evidence>
<evidence type="ECO:0000256" key="14">
    <source>
        <dbReference type="PROSITE-ProRule" id="PRU01193"/>
    </source>
</evidence>
<dbReference type="SMART" id="SM01091">
    <property type="entry name" value="CorC_HlyC"/>
    <property type="match status" value="1"/>
</dbReference>
<dbReference type="EMBL" id="FLRB01000007">
    <property type="protein sequence ID" value="SBT20654.1"/>
    <property type="molecule type" value="Genomic_DNA"/>
</dbReference>
<feature type="transmembrane region" description="Helical" evidence="15">
    <location>
        <begin position="6"/>
        <end position="27"/>
    </location>
</feature>
<keyword evidence="4" id="KW-0997">Cell inner membrane</keyword>
<evidence type="ECO:0000256" key="13">
    <source>
        <dbReference type="PROSITE-ProRule" id="PRU00703"/>
    </source>
</evidence>
<comment type="subcellular location">
    <subcellularLocation>
        <location evidence="1">Cell inner membrane</location>
        <topology evidence="1">Multi-pass membrane protein</topology>
    </subcellularLocation>
</comment>
<gene>
    <name evidence="18" type="primary">tlyC</name>
    <name evidence="18" type="ORF">MGA5115_01127</name>
    <name evidence="19" type="ORF">MGA5116_01241</name>
</gene>
<dbReference type="RefSeq" id="WP_067033240.1">
    <property type="nucleotide sequence ID" value="NZ_FLRA01000006.1"/>
</dbReference>
<dbReference type="SMART" id="SM00116">
    <property type="entry name" value="CBS"/>
    <property type="match status" value="2"/>
</dbReference>
<evidence type="ECO:0000259" key="16">
    <source>
        <dbReference type="PROSITE" id="PS51371"/>
    </source>
</evidence>
<evidence type="ECO:0000256" key="6">
    <source>
        <dbReference type="ARBA" id="ARBA00022737"/>
    </source>
</evidence>
<evidence type="ECO:0000313" key="18">
    <source>
        <dbReference type="EMBL" id="SBT17039.1"/>
    </source>
</evidence>
<evidence type="ECO:0000256" key="12">
    <source>
        <dbReference type="ARBA" id="ARBA00039818"/>
    </source>
</evidence>
<dbReference type="PANTHER" id="PTHR22777">
    <property type="entry name" value="HEMOLYSIN-RELATED"/>
    <property type="match status" value="1"/>
</dbReference>
<feature type="domain" description="CBS" evidence="16">
    <location>
        <begin position="215"/>
        <end position="275"/>
    </location>
</feature>
<evidence type="ECO:0000256" key="7">
    <source>
        <dbReference type="ARBA" id="ARBA00022989"/>
    </source>
</evidence>
<evidence type="ECO:0000256" key="8">
    <source>
        <dbReference type="ARBA" id="ARBA00023122"/>
    </source>
</evidence>
<keyword evidence="3" id="KW-1003">Cell membrane</keyword>
<dbReference type="InterPro" id="IPR046342">
    <property type="entry name" value="CBS_dom_sf"/>
</dbReference>
<dbReference type="PROSITE" id="PS51846">
    <property type="entry name" value="CNNM"/>
    <property type="match status" value="1"/>
</dbReference>
<dbReference type="Pfam" id="PF01595">
    <property type="entry name" value="CNNM"/>
    <property type="match status" value="1"/>
</dbReference>
<keyword evidence="8 13" id="KW-0129">CBS domain</keyword>
<keyword evidence="9 14" id="KW-0472">Membrane</keyword>
<feature type="transmembrane region" description="Helical" evidence="15">
    <location>
        <begin position="141"/>
        <end position="161"/>
    </location>
</feature>
<feature type="transmembrane region" description="Helical" evidence="15">
    <location>
        <begin position="99"/>
        <end position="120"/>
    </location>
</feature>
<dbReference type="InterPro" id="IPR005170">
    <property type="entry name" value="Transptr-assoc_dom"/>
</dbReference>
<dbReference type="PROSITE" id="PS51371">
    <property type="entry name" value="CBS"/>
    <property type="match status" value="2"/>
</dbReference>
<dbReference type="Gene3D" id="3.10.580.10">
    <property type="entry name" value="CBS-domain"/>
    <property type="match status" value="1"/>
</dbReference>
<evidence type="ECO:0000313" key="19">
    <source>
        <dbReference type="EMBL" id="SBT20654.1"/>
    </source>
</evidence>
<evidence type="ECO:0000259" key="17">
    <source>
        <dbReference type="PROSITE" id="PS51846"/>
    </source>
</evidence>
<dbReference type="InterPro" id="IPR000644">
    <property type="entry name" value="CBS_dom"/>
</dbReference>
<keyword evidence="5 14" id="KW-0812">Transmembrane</keyword>
<dbReference type="InterPro" id="IPR016169">
    <property type="entry name" value="FAD-bd_PCMH_sub2"/>
</dbReference>
<dbReference type="Pfam" id="PF03471">
    <property type="entry name" value="CorC_HlyC"/>
    <property type="match status" value="1"/>
</dbReference>
<evidence type="ECO:0000256" key="1">
    <source>
        <dbReference type="ARBA" id="ARBA00004429"/>
    </source>
</evidence>
<comment type="similarity">
    <text evidence="11">Belongs to the UPF0053 family. PaeA subfamily.</text>
</comment>
<dbReference type="Proteomes" id="UP000092840">
    <property type="component" value="Unassembled WGS sequence"/>
</dbReference>
<dbReference type="PANTHER" id="PTHR22777:SF16">
    <property type="entry name" value="POLYAMINE EXPORT PROTEIN"/>
    <property type="match status" value="1"/>
</dbReference>
<feature type="domain" description="CNNM transmembrane" evidence="17">
    <location>
        <begin position="1"/>
        <end position="196"/>
    </location>
</feature>
<dbReference type="CDD" id="cd04590">
    <property type="entry name" value="CBS_pair_CorC_HlyC_assoc"/>
    <property type="match status" value="1"/>
</dbReference>
<protein>
    <recommendedName>
        <fullName evidence="12">Polyamine export protein</fullName>
    </recommendedName>
</protein>
<evidence type="ECO:0000256" key="4">
    <source>
        <dbReference type="ARBA" id="ARBA00022519"/>
    </source>
</evidence>
<keyword evidence="6" id="KW-0677">Repeat</keyword>
<evidence type="ECO:0000313" key="20">
    <source>
        <dbReference type="Proteomes" id="UP000092840"/>
    </source>
</evidence>
<feature type="transmembrane region" description="Helical" evidence="15">
    <location>
        <begin position="56"/>
        <end position="79"/>
    </location>
</feature>
<name>A0A1C3JPT8_9GAMM</name>
<dbReference type="SUPFAM" id="SSF54631">
    <property type="entry name" value="CBS-domain pair"/>
    <property type="match status" value="1"/>
</dbReference>
<reference evidence="18 21" key="2">
    <citation type="submission" date="2016-06" db="EMBL/GenBank/DDBJ databases">
        <authorList>
            <person name="Kjaerup R.B."/>
            <person name="Dalgaard T.S."/>
            <person name="Juul-Madsen H.R."/>
        </authorList>
    </citation>
    <scope>NUCLEOTIDE SEQUENCE [LARGE SCALE GENOMIC DNA]</scope>
    <source>
        <strain evidence="18 21">CECT 5115</strain>
    </source>
</reference>
<keyword evidence="20" id="KW-1185">Reference proteome</keyword>
<dbReference type="GO" id="GO:0050660">
    <property type="term" value="F:flavin adenine dinucleotide binding"/>
    <property type="evidence" value="ECO:0007669"/>
    <property type="project" value="InterPro"/>
</dbReference>
<evidence type="ECO:0000256" key="15">
    <source>
        <dbReference type="SAM" id="Phobius"/>
    </source>
</evidence>
<evidence type="ECO:0000256" key="3">
    <source>
        <dbReference type="ARBA" id="ARBA00022475"/>
    </source>
</evidence>
<dbReference type="InterPro" id="IPR002550">
    <property type="entry name" value="CNNM"/>
</dbReference>
<dbReference type="AlphaFoldDB" id="A0A1C3JPT8"/>
<comment type="function">
    <text evidence="10">Involved in cadaverine and putrescine tolerance in stationary phase. May facilitate the efflux of both cadaverine and putrescine from the cytoplasm, reducing potentially toxic levels under certain stress conditions.</text>
</comment>
<dbReference type="Gene3D" id="3.30.465.10">
    <property type="match status" value="1"/>
</dbReference>
<dbReference type="InterPro" id="IPR036318">
    <property type="entry name" value="FAD-bd_PCMH-like_sf"/>
</dbReference>
<sequence>MGDFFGIGLLVIFGALFAMSEIGMAAARKIKLRVMIEDGNEKAQAVLALQQNPGAFFAMIQIALNAISILGGIVGEQALTPYMKELVIMVYQGPLLDQISFTLSFLTLTSLFILFADLLPKRLAIIMPEAVAIRVVTPMRWITFLLMPLVFFFNGFTNAVLRLLNLPTKQEELVTTEDIVAMMDAGAEDGSLQKQEYQLIGNVFELDTLTIGSAMTPRDQIIYFDANESSEDISQKIIEHPHNDFLVCDGNLDKILGVIESKEILRMVLKGEKASILPSQVEKDLFYLPETLTLSEALNAFKIAPQPFAVVVNEYGTVVGLVTVKDLLSSFMGDLITPQYAEQIVQRDASSWLIEGLTPIIDVMRSLEIDEFPDRNQYETIAGFVIYKLKRLPKRTDSFIHENYKFEVLDLEGVRVEQLLVTRLPV</sequence>
<reference evidence="19 20" key="1">
    <citation type="submission" date="2016-06" db="EMBL/GenBank/DDBJ databases">
        <authorList>
            <person name="Rodrigo-Torres L."/>
            <person name="Arahal D.R."/>
        </authorList>
    </citation>
    <scope>NUCLEOTIDE SEQUENCE [LARGE SCALE GENOMIC DNA]</scope>
    <source>
        <strain evidence="19 20">CECT 5116</strain>
    </source>
</reference>
<keyword evidence="7 14" id="KW-1133">Transmembrane helix</keyword>
<evidence type="ECO:0000256" key="2">
    <source>
        <dbReference type="ARBA" id="ARBA00022448"/>
    </source>
</evidence>
<proteinExistence type="inferred from homology"/>
<keyword evidence="2" id="KW-0813">Transport</keyword>
<dbReference type="GO" id="GO:0005886">
    <property type="term" value="C:plasma membrane"/>
    <property type="evidence" value="ECO:0007669"/>
    <property type="project" value="UniProtKB-SubCell"/>
</dbReference>
<dbReference type="SUPFAM" id="SSF56176">
    <property type="entry name" value="FAD-binding/transporter-associated domain-like"/>
    <property type="match status" value="1"/>
</dbReference>
<dbReference type="Proteomes" id="UP000092871">
    <property type="component" value="Unassembled WGS sequence"/>
</dbReference>